<dbReference type="Proteomes" id="UP000562352">
    <property type="component" value="Unassembled WGS sequence"/>
</dbReference>
<organism evidence="2 3">
    <name type="scientific">Planomonospora venezuelensis</name>
    <dbReference type="NCBI Taxonomy" id="1999"/>
    <lineage>
        <taxon>Bacteria</taxon>
        <taxon>Bacillati</taxon>
        <taxon>Actinomycetota</taxon>
        <taxon>Actinomycetes</taxon>
        <taxon>Streptosporangiales</taxon>
        <taxon>Streptosporangiaceae</taxon>
        <taxon>Planomonospora</taxon>
    </lineage>
</organism>
<feature type="region of interest" description="Disordered" evidence="1">
    <location>
        <begin position="82"/>
        <end position="107"/>
    </location>
</feature>
<dbReference type="AlphaFoldDB" id="A0A841CZQ1"/>
<protein>
    <submittedName>
        <fullName evidence="2">Uncharacterized protein</fullName>
    </submittedName>
</protein>
<evidence type="ECO:0000313" key="3">
    <source>
        <dbReference type="Proteomes" id="UP000562352"/>
    </source>
</evidence>
<gene>
    <name evidence="2" type="ORF">FHS22_002027</name>
</gene>
<proteinExistence type="predicted"/>
<comment type="caution">
    <text evidence="2">The sequence shown here is derived from an EMBL/GenBank/DDBJ whole genome shotgun (WGS) entry which is preliminary data.</text>
</comment>
<dbReference type="RefSeq" id="WP_184940426.1">
    <property type="nucleotide sequence ID" value="NZ_JACHJJ010000005.1"/>
</dbReference>
<name>A0A841CZQ1_PLAVE</name>
<evidence type="ECO:0000256" key="1">
    <source>
        <dbReference type="SAM" id="MobiDB-lite"/>
    </source>
</evidence>
<accession>A0A841CZQ1</accession>
<evidence type="ECO:0000313" key="2">
    <source>
        <dbReference type="EMBL" id="MBB5962759.1"/>
    </source>
</evidence>
<sequence length="107" mass="11176">MWIAASIAAGILLAVFLVVLALVVVSIHVEDNRASITGRAPGATTAGARRLLGVRVDHSTCRARPQDACPLCRHLLQKEGGLRKEGGADAPDPPGFPKPYPDEITGG</sequence>
<dbReference type="EMBL" id="JACHJJ010000005">
    <property type="protein sequence ID" value="MBB5962759.1"/>
    <property type="molecule type" value="Genomic_DNA"/>
</dbReference>
<keyword evidence="3" id="KW-1185">Reference proteome</keyword>
<reference evidence="2 3" key="1">
    <citation type="submission" date="2020-08" db="EMBL/GenBank/DDBJ databases">
        <title>Genomic Encyclopedia of Type Strains, Phase III (KMG-III): the genomes of soil and plant-associated and newly described type strains.</title>
        <authorList>
            <person name="Whitman W."/>
        </authorList>
    </citation>
    <scope>NUCLEOTIDE SEQUENCE [LARGE SCALE GENOMIC DNA]</scope>
    <source>
        <strain evidence="2 3">CECT 3303</strain>
    </source>
</reference>